<proteinExistence type="predicted"/>
<dbReference type="AlphaFoldDB" id="A0A2T0WNA1"/>
<evidence type="ECO:0000313" key="2">
    <source>
        <dbReference type="Proteomes" id="UP000238157"/>
    </source>
</evidence>
<name>A0A2T0WNA1_9BACT</name>
<organism evidence="1 2">
    <name type="scientific">Mongoliibacter ruber</name>
    <dbReference type="NCBI Taxonomy" id="1750599"/>
    <lineage>
        <taxon>Bacteria</taxon>
        <taxon>Pseudomonadati</taxon>
        <taxon>Bacteroidota</taxon>
        <taxon>Cytophagia</taxon>
        <taxon>Cytophagales</taxon>
        <taxon>Cyclobacteriaceae</taxon>
        <taxon>Mongoliibacter</taxon>
    </lineage>
</organism>
<reference evidence="1 2" key="1">
    <citation type="submission" date="2018-03" db="EMBL/GenBank/DDBJ databases">
        <title>Genomic Encyclopedia of Archaeal and Bacterial Type Strains, Phase II (KMG-II): from individual species to whole genera.</title>
        <authorList>
            <person name="Goeker M."/>
        </authorList>
    </citation>
    <scope>NUCLEOTIDE SEQUENCE [LARGE SCALE GENOMIC DNA]</scope>
    <source>
        <strain evidence="1 2">DSM 27929</strain>
    </source>
</reference>
<dbReference type="RefSeq" id="WP_106133658.1">
    <property type="nucleotide sequence ID" value="NZ_PVTR01000005.1"/>
</dbReference>
<evidence type="ECO:0000313" key="1">
    <source>
        <dbReference type="EMBL" id="PRY88177.1"/>
    </source>
</evidence>
<protein>
    <submittedName>
        <fullName evidence="1">Uncharacterized protein</fullName>
    </submittedName>
</protein>
<dbReference type="EMBL" id="PVTR01000005">
    <property type="protein sequence ID" value="PRY88177.1"/>
    <property type="molecule type" value="Genomic_DNA"/>
</dbReference>
<keyword evidence="2" id="KW-1185">Reference proteome</keyword>
<comment type="caution">
    <text evidence="1">The sequence shown here is derived from an EMBL/GenBank/DDBJ whole genome shotgun (WGS) entry which is preliminary data.</text>
</comment>
<dbReference type="OrthoDB" id="833044at2"/>
<accession>A0A2T0WNA1</accession>
<sequence>MKHLLVSLILLFIVTFQVAAQIKSVVYNVVNNEVNSNNPLPSEEPFFIRGSLPSGIDLVKVKVNRSGKNENLAEEYTWKRAFDFEVSQYELFVSRELRNNDNYDLDFYFYRKADDIEMISVRESISRNLESYIRANFEISSRGIRTNNSDAVMMTQMNKIVEDALLDYRHFLGRDFPGFSEIVRQKLDQRSRLKLRQARFNILGRNNDDNERAVYAGAYISELIDLVQDETTQYLENSLMALADIRSISNYPTEKKPSTLPLNFGYGSIAIKRSLSNTEYLNGPYVGVSLPLGNKTFTRFLGNASISAGVFLTNFESRDGQTIRGELAGLPIYAGLGYKMFRVMRLNIGAVMLNIEEGNGNYSQNYIQPFAGISLEFNMWLGLGDRR</sequence>
<gene>
    <name evidence="1" type="ORF">CLW00_105299</name>
</gene>
<dbReference type="Proteomes" id="UP000238157">
    <property type="component" value="Unassembled WGS sequence"/>
</dbReference>